<keyword evidence="2" id="KW-1185">Reference proteome</keyword>
<organism evidence="1 2">
    <name type="scientific">Leucogyrophana mollusca</name>
    <dbReference type="NCBI Taxonomy" id="85980"/>
    <lineage>
        <taxon>Eukaryota</taxon>
        <taxon>Fungi</taxon>
        <taxon>Dikarya</taxon>
        <taxon>Basidiomycota</taxon>
        <taxon>Agaricomycotina</taxon>
        <taxon>Agaricomycetes</taxon>
        <taxon>Agaricomycetidae</taxon>
        <taxon>Boletales</taxon>
        <taxon>Boletales incertae sedis</taxon>
        <taxon>Leucogyrophana</taxon>
    </lineage>
</organism>
<dbReference type="EMBL" id="MU266350">
    <property type="protein sequence ID" value="KAH7928675.1"/>
    <property type="molecule type" value="Genomic_DNA"/>
</dbReference>
<accession>A0ACB8BRT4</accession>
<dbReference type="Proteomes" id="UP000790709">
    <property type="component" value="Unassembled WGS sequence"/>
</dbReference>
<sequence length="763" mass="82819">MEERGNLGRFSARQYPSNLGPSSTMDIDKQAASQDACANRKQGIRIERLDPNVLRSILNFCFNDAEQRPTDIFLVNKLFHSFAKPISLSTLRLCSESALLRLIDHSTPGYASPLFTTDGGLVRILEVRFLPSATPVSLVAGPGYSGLPCLRTLRFVFKHGVSFSDGLPAGEVSHQLALDMSRNNGWLGPGTAAFELLSRLTPQHFEWITSDTGGGPPSSCAPAYLLGIHVHVLRLFKSWGDLTSVYLDGICLFAMQGVQDCVVALPAARVHIRLCTGDEDDLWAFLSTSGRITGSSDCQRLVLERSGHGSGCESSCRQVDVASLSGGTVVALVGFSGLQQDRFRSTIIDKANQPPDVLAQPNDVRYSAFTARCSQGEDMLRLLLNRGCSFTSRCLLKLVQAAVLALFASAMLALLGVLAGLAGLWVLVAAVCLPFYLAGLAEKHAKRRVVPLLKSRAVTSLRRLPEFWPPGSSTVFNFTFIAVCGFMVANHAPSFLEDVRPLSKIMLASAACHLAPPGMVNCSNPMDSAHPIKLAILGAMDPLRRVRTVSLEVADALRLDVLERVDVVVPSLAVEEYGMKDGANDVRPDEEDARDSGLLVDDSESDVAGEHPQPADEYDDRPLHAQSPSYSTSLLPPPNYSVSARTFAHISRSLDHLIRTMTLDIECFVVRMLGDSRFTYEPMFTDEDYDVWNEITFEAIGGEHEVLEYLAYYHTTVTNGEWVITSSLATYSPTPTISSVTRATSAVSAMPSRNSGAVAAVGL</sequence>
<evidence type="ECO:0000313" key="2">
    <source>
        <dbReference type="Proteomes" id="UP000790709"/>
    </source>
</evidence>
<reference evidence="1" key="1">
    <citation type="journal article" date="2021" name="New Phytol.">
        <title>Evolutionary innovations through gain and loss of genes in the ectomycorrhizal Boletales.</title>
        <authorList>
            <person name="Wu G."/>
            <person name="Miyauchi S."/>
            <person name="Morin E."/>
            <person name="Kuo A."/>
            <person name="Drula E."/>
            <person name="Varga T."/>
            <person name="Kohler A."/>
            <person name="Feng B."/>
            <person name="Cao Y."/>
            <person name="Lipzen A."/>
            <person name="Daum C."/>
            <person name="Hundley H."/>
            <person name="Pangilinan J."/>
            <person name="Johnson J."/>
            <person name="Barry K."/>
            <person name="LaButti K."/>
            <person name="Ng V."/>
            <person name="Ahrendt S."/>
            <person name="Min B."/>
            <person name="Choi I.G."/>
            <person name="Park H."/>
            <person name="Plett J.M."/>
            <person name="Magnuson J."/>
            <person name="Spatafora J.W."/>
            <person name="Nagy L.G."/>
            <person name="Henrissat B."/>
            <person name="Grigoriev I.V."/>
            <person name="Yang Z.L."/>
            <person name="Xu J."/>
            <person name="Martin F.M."/>
        </authorList>
    </citation>
    <scope>NUCLEOTIDE SEQUENCE</scope>
    <source>
        <strain evidence="1">KUC20120723A-06</strain>
    </source>
</reference>
<gene>
    <name evidence="1" type="ORF">BV22DRAFT_1192612</name>
</gene>
<comment type="caution">
    <text evidence="1">The sequence shown here is derived from an EMBL/GenBank/DDBJ whole genome shotgun (WGS) entry which is preliminary data.</text>
</comment>
<evidence type="ECO:0000313" key="1">
    <source>
        <dbReference type="EMBL" id="KAH7928675.1"/>
    </source>
</evidence>
<name>A0ACB8BRT4_9AGAM</name>
<protein>
    <submittedName>
        <fullName evidence="1">Uncharacterized protein</fullName>
    </submittedName>
</protein>
<proteinExistence type="predicted"/>